<dbReference type="AlphaFoldDB" id="A9B5F6"/>
<protein>
    <submittedName>
        <fullName evidence="1">Uncharacterized protein</fullName>
    </submittedName>
</protein>
<reference evidence="1 2" key="1">
    <citation type="journal article" date="2011" name="Stand. Genomic Sci.">
        <title>Complete genome sequence of the filamentous gliding predatory bacterium Herpetosiphon aurantiacus type strain (114-95(T)).</title>
        <authorList>
            <person name="Kiss H."/>
            <person name="Nett M."/>
            <person name="Domin N."/>
            <person name="Martin K."/>
            <person name="Maresca J.A."/>
            <person name="Copeland A."/>
            <person name="Lapidus A."/>
            <person name="Lucas S."/>
            <person name="Berry K.W."/>
            <person name="Glavina Del Rio T."/>
            <person name="Dalin E."/>
            <person name="Tice H."/>
            <person name="Pitluck S."/>
            <person name="Richardson P."/>
            <person name="Bruce D."/>
            <person name="Goodwin L."/>
            <person name="Han C."/>
            <person name="Detter J.C."/>
            <person name="Schmutz J."/>
            <person name="Brettin T."/>
            <person name="Land M."/>
            <person name="Hauser L."/>
            <person name="Kyrpides N.C."/>
            <person name="Ivanova N."/>
            <person name="Goker M."/>
            <person name="Woyke T."/>
            <person name="Klenk H.P."/>
            <person name="Bryant D.A."/>
        </authorList>
    </citation>
    <scope>NUCLEOTIDE SEQUENCE [LARGE SCALE GENOMIC DNA]</scope>
    <source>
        <strain evidence="2">ATCC 23779 / DSM 785 / 114-95</strain>
    </source>
</reference>
<name>A9B5F6_HERA2</name>
<accession>A9B5F6</accession>
<evidence type="ECO:0000313" key="2">
    <source>
        <dbReference type="Proteomes" id="UP000000787"/>
    </source>
</evidence>
<dbReference type="BioCyc" id="HAUR316274:GHYA-132-MONOMER"/>
<organism evidence="1 2">
    <name type="scientific">Herpetosiphon aurantiacus (strain ATCC 23779 / DSM 785 / 114-95)</name>
    <dbReference type="NCBI Taxonomy" id="316274"/>
    <lineage>
        <taxon>Bacteria</taxon>
        <taxon>Bacillati</taxon>
        <taxon>Chloroflexota</taxon>
        <taxon>Chloroflexia</taxon>
        <taxon>Herpetosiphonales</taxon>
        <taxon>Herpetosiphonaceae</taxon>
        <taxon>Herpetosiphon</taxon>
    </lineage>
</organism>
<dbReference type="Proteomes" id="UP000000787">
    <property type="component" value="Chromosome"/>
</dbReference>
<evidence type="ECO:0000313" key="1">
    <source>
        <dbReference type="EMBL" id="ABX02781.1"/>
    </source>
</evidence>
<gene>
    <name evidence="1" type="ordered locus">Haur_0129</name>
</gene>
<keyword evidence="2" id="KW-1185">Reference proteome</keyword>
<dbReference type="InParanoid" id="A9B5F6"/>
<dbReference type="STRING" id="316274.Haur_0129"/>
<dbReference type="HOGENOM" id="CLU_2301980_0_0_0"/>
<sequence length="100" mass="11219">MSDDLRDELRDLAGYRNDESDILGVFNADEIENTQDFTVTDIEQGETEAYADLSEPLESLDELTSENLREGETDDVIEAIQEGLSYVPPIDDPLDFDDAD</sequence>
<dbReference type="EMBL" id="CP000875">
    <property type="protein sequence ID" value="ABX02781.1"/>
    <property type="molecule type" value="Genomic_DNA"/>
</dbReference>
<dbReference type="KEGG" id="hau:Haur_0129"/>
<proteinExistence type="predicted"/>